<dbReference type="InterPro" id="IPR036249">
    <property type="entry name" value="Thioredoxin-like_sf"/>
</dbReference>
<evidence type="ECO:0000259" key="1">
    <source>
        <dbReference type="Pfam" id="PF00085"/>
    </source>
</evidence>
<evidence type="ECO:0000313" key="2">
    <source>
        <dbReference type="EMBL" id="RBQ29547.1"/>
    </source>
</evidence>
<protein>
    <submittedName>
        <fullName evidence="2">Thiol reductase thioredoxin</fullName>
    </submittedName>
</protein>
<dbReference type="EMBL" id="PDKB01000005">
    <property type="protein sequence ID" value="RBQ29547.1"/>
    <property type="molecule type" value="Genomic_DNA"/>
</dbReference>
<gene>
    <name evidence="2" type="ORF">CRU91_03990</name>
</gene>
<keyword evidence="3" id="KW-1185">Reference proteome</keyword>
<organism evidence="2 3">
    <name type="scientific">Aliarcobacter vitoriensis</name>
    <dbReference type="NCBI Taxonomy" id="2011099"/>
    <lineage>
        <taxon>Bacteria</taxon>
        <taxon>Pseudomonadati</taxon>
        <taxon>Campylobacterota</taxon>
        <taxon>Epsilonproteobacteria</taxon>
        <taxon>Campylobacterales</taxon>
        <taxon>Arcobacteraceae</taxon>
        <taxon>Aliarcobacter</taxon>
    </lineage>
</organism>
<accession>A0A366MU13</accession>
<feature type="domain" description="Thioredoxin" evidence="1">
    <location>
        <begin position="11"/>
        <end position="89"/>
    </location>
</feature>
<dbReference type="SUPFAM" id="SSF52833">
    <property type="entry name" value="Thioredoxin-like"/>
    <property type="match status" value="1"/>
</dbReference>
<dbReference type="AlphaFoldDB" id="A0A366MU13"/>
<evidence type="ECO:0000313" key="3">
    <source>
        <dbReference type="Proteomes" id="UP000252669"/>
    </source>
</evidence>
<comment type="caution">
    <text evidence="2">The sequence shown here is derived from an EMBL/GenBank/DDBJ whole genome shotgun (WGS) entry which is preliminary data.</text>
</comment>
<sequence>MQKYILKDIKNILEENKAVLLYFSANDCSVCKVLKPKIEHSLQNNFPLMKSIFIEDNMEISTNFTIFSNPMIVVFFEGKEFKRYGRNISLSLFEEDIERLYKMVF</sequence>
<dbReference type="CDD" id="cd02947">
    <property type="entry name" value="TRX_family"/>
    <property type="match status" value="1"/>
</dbReference>
<proteinExistence type="predicted"/>
<dbReference type="OrthoDB" id="411356at2"/>
<dbReference type="Pfam" id="PF00085">
    <property type="entry name" value="Thioredoxin"/>
    <property type="match status" value="1"/>
</dbReference>
<dbReference type="Proteomes" id="UP000252669">
    <property type="component" value="Unassembled WGS sequence"/>
</dbReference>
<reference evidence="2 3" key="1">
    <citation type="submission" date="2017-10" db="EMBL/GenBank/DDBJ databases">
        <title>Genomics of the genus Arcobacter.</title>
        <authorList>
            <person name="Perez-Cataluna A."/>
            <person name="Figueras M.J."/>
        </authorList>
    </citation>
    <scope>NUCLEOTIDE SEQUENCE [LARGE SCALE GENOMIC DNA]</scope>
    <source>
        <strain evidence="2 3">CECT 9230</strain>
    </source>
</reference>
<dbReference type="Gene3D" id="3.40.30.10">
    <property type="entry name" value="Glutaredoxin"/>
    <property type="match status" value="1"/>
</dbReference>
<dbReference type="RefSeq" id="WP_113893724.1">
    <property type="nucleotide sequence ID" value="NZ_JANJGA010000001.1"/>
</dbReference>
<dbReference type="InterPro" id="IPR013766">
    <property type="entry name" value="Thioredoxin_domain"/>
</dbReference>
<name>A0A366MU13_9BACT</name>